<accession>A0ABT8YVP0</accession>
<dbReference type="EMBL" id="JAUPBM010000007">
    <property type="protein sequence ID" value="MDO7019377.1"/>
    <property type="molecule type" value="Genomic_DNA"/>
</dbReference>
<gene>
    <name evidence="1" type="ORF">Q5M86_01165</name>
</gene>
<dbReference type="Proteomes" id="UP001175147">
    <property type="component" value="Unassembled WGS sequence"/>
</dbReference>
<name>A0ABT8YVP0_9SPIR</name>
<evidence type="ECO:0000313" key="2">
    <source>
        <dbReference type="Proteomes" id="UP001175147"/>
    </source>
</evidence>
<protein>
    <submittedName>
        <fullName evidence="1">Uncharacterized protein</fullName>
    </submittedName>
</protein>
<reference evidence="1" key="1">
    <citation type="submission" date="2023-07" db="EMBL/GenBank/DDBJ databases">
        <title>Mucosal microbiota of week-old chicken and adult hens.</title>
        <authorList>
            <person name="Volf J."/>
            <person name="Karasova D."/>
            <person name="Crhanova M."/>
            <person name="Faldynova M."/>
            <person name="Prikrylova H."/>
            <person name="Zeman M."/>
            <person name="Babak V."/>
            <person name="Rajova J."/>
            <person name="Rychlik I."/>
        </authorList>
    </citation>
    <scope>NUCLEOTIDE SEQUENCE</scope>
    <source>
        <strain evidence="1">ET902</strain>
    </source>
</reference>
<comment type="caution">
    <text evidence="1">The sequence shown here is derived from an EMBL/GenBank/DDBJ whole genome shotgun (WGS) entry which is preliminary data.</text>
</comment>
<sequence length="205" mass="25090">MTLYNIDKEKEKQQFKNYALFNEQGEFICSIYSNDDKDYYSKIVPYFEEMAYLNNCGTYFIKTYSYNIEPAKKIRTKNKKLCDFITLCKNTKNDNYSFEGYYYLFEYLKENQIQVNKNNIDTIVNQYRETCIQNITNKQIIKSWDSKIFNSKRILYTKANHLRILTEEEYKEKYKIDNLENDKYILKKFKDFNNKNINYVQYIEH</sequence>
<proteinExistence type="predicted"/>
<evidence type="ECO:0000313" key="1">
    <source>
        <dbReference type="EMBL" id="MDO7019377.1"/>
    </source>
</evidence>
<organism evidence="1 2">
    <name type="scientific">Brachyspira innocens</name>
    <dbReference type="NCBI Taxonomy" id="13264"/>
    <lineage>
        <taxon>Bacteria</taxon>
        <taxon>Pseudomonadati</taxon>
        <taxon>Spirochaetota</taxon>
        <taxon>Spirochaetia</taxon>
        <taxon>Brachyspirales</taxon>
        <taxon>Brachyspiraceae</taxon>
        <taxon>Brachyspira</taxon>
    </lineage>
</organism>
<dbReference type="RefSeq" id="WP_304384895.1">
    <property type="nucleotide sequence ID" value="NZ_JAUPBL010000022.1"/>
</dbReference>
<keyword evidence="2" id="KW-1185">Reference proteome</keyword>